<gene>
    <name evidence="6" type="ORF">SAMN05428963_102220</name>
</gene>
<dbReference type="InterPro" id="IPR028082">
    <property type="entry name" value="Peripla_BP_I"/>
</dbReference>
<dbReference type="GO" id="GO:0003700">
    <property type="term" value="F:DNA-binding transcription factor activity"/>
    <property type="evidence" value="ECO:0007669"/>
    <property type="project" value="TreeGrafter"/>
</dbReference>
<dbReference type="InterPro" id="IPR010982">
    <property type="entry name" value="Lambda_DNA-bd_dom_sf"/>
</dbReference>
<feature type="domain" description="HTH lacI-type" evidence="5">
    <location>
        <begin position="27"/>
        <end position="81"/>
    </location>
</feature>
<dbReference type="Gene3D" id="3.40.50.2300">
    <property type="match status" value="2"/>
</dbReference>
<dbReference type="Proteomes" id="UP000190135">
    <property type="component" value="Unassembled WGS sequence"/>
</dbReference>
<name>A0A1T4MPC7_9HYPH</name>
<dbReference type="CDD" id="cd06284">
    <property type="entry name" value="PBP1_LacI-like"/>
    <property type="match status" value="1"/>
</dbReference>
<proteinExistence type="predicted"/>
<reference evidence="6 7" key="1">
    <citation type="submission" date="2017-02" db="EMBL/GenBank/DDBJ databases">
        <authorList>
            <person name="Peterson S.W."/>
        </authorList>
    </citation>
    <scope>NUCLEOTIDE SEQUENCE [LARGE SCALE GENOMIC DNA]</scope>
    <source>
        <strain evidence="6 7">USBA 369</strain>
    </source>
</reference>
<dbReference type="Gene3D" id="1.10.260.40">
    <property type="entry name" value="lambda repressor-like DNA-binding domains"/>
    <property type="match status" value="1"/>
</dbReference>
<keyword evidence="4" id="KW-0804">Transcription</keyword>
<keyword evidence="3" id="KW-0238">DNA-binding</keyword>
<dbReference type="InterPro" id="IPR046335">
    <property type="entry name" value="LacI/GalR-like_sensor"/>
</dbReference>
<evidence type="ECO:0000256" key="2">
    <source>
        <dbReference type="ARBA" id="ARBA00023015"/>
    </source>
</evidence>
<evidence type="ECO:0000256" key="3">
    <source>
        <dbReference type="ARBA" id="ARBA00023125"/>
    </source>
</evidence>
<dbReference type="CDD" id="cd01392">
    <property type="entry name" value="HTH_LacI"/>
    <property type="match status" value="1"/>
</dbReference>
<sequence>MLSEKEIDYNTEIRLTYKRSIPARRSARISDVARAAGVSVATVSRAVSAPEKLSEGTRRRVLAAIDELGYTPNTLARQLRVGSSRMILVVVPRRSNPPFFSEVLRGVDVTLVEAGYVLITGYMEGEDRDLRLIELATSGHLAGLMTTSGKLPQVNGRSILDGGLPAVALCADPGVKGMPAVLIDDEAAARSQARHLLELGHRRIFYVTGPAGNYNETARHRGIVAELTAAGLYPEALVECPGDYVFEAGHRGAEAYLALADRPSAVICSNDECAVAFMKTIRSAGLTIPGDLSLIGFDGIEFADYCEPALTTIAQPRFELGATAAKLLVEMISGVPPSVDLDAQNRSFLDVDLKVRGSTAAPPAGQRD</sequence>
<dbReference type="Pfam" id="PF13377">
    <property type="entry name" value="Peripla_BP_3"/>
    <property type="match status" value="1"/>
</dbReference>
<dbReference type="PANTHER" id="PTHR30146">
    <property type="entry name" value="LACI-RELATED TRANSCRIPTIONAL REPRESSOR"/>
    <property type="match status" value="1"/>
</dbReference>
<dbReference type="PROSITE" id="PS00356">
    <property type="entry name" value="HTH_LACI_1"/>
    <property type="match status" value="1"/>
</dbReference>
<dbReference type="STRING" id="1365950.SAMN05428963_102220"/>
<keyword evidence="1" id="KW-0678">Repressor</keyword>
<keyword evidence="2" id="KW-0805">Transcription regulation</keyword>
<dbReference type="PANTHER" id="PTHR30146:SF151">
    <property type="entry name" value="HTH-TYPE TRANSCRIPTIONAL REPRESSOR CYTR"/>
    <property type="match status" value="1"/>
</dbReference>
<dbReference type="Pfam" id="PF00356">
    <property type="entry name" value="LacI"/>
    <property type="match status" value="1"/>
</dbReference>
<evidence type="ECO:0000256" key="4">
    <source>
        <dbReference type="ARBA" id="ARBA00023163"/>
    </source>
</evidence>
<evidence type="ECO:0000313" key="6">
    <source>
        <dbReference type="EMBL" id="SJZ68803.1"/>
    </source>
</evidence>
<keyword evidence="7" id="KW-1185">Reference proteome</keyword>
<dbReference type="SUPFAM" id="SSF47413">
    <property type="entry name" value="lambda repressor-like DNA-binding domains"/>
    <property type="match status" value="1"/>
</dbReference>
<dbReference type="EMBL" id="FUXL01000002">
    <property type="protein sequence ID" value="SJZ68803.1"/>
    <property type="molecule type" value="Genomic_DNA"/>
</dbReference>
<dbReference type="OrthoDB" id="7946617at2"/>
<dbReference type="AlphaFoldDB" id="A0A1T4MPC7"/>
<evidence type="ECO:0000313" key="7">
    <source>
        <dbReference type="Proteomes" id="UP000190135"/>
    </source>
</evidence>
<accession>A0A1T4MPC7</accession>
<evidence type="ECO:0000259" key="5">
    <source>
        <dbReference type="PROSITE" id="PS50932"/>
    </source>
</evidence>
<dbReference type="SMART" id="SM00354">
    <property type="entry name" value="HTH_LACI"/>
    <property type="match status" value="1"/>
</dbReference>
<dbReference type="InterPro" id="IPR000843">
    <property type="entry name" value="HTH_LacI"/>
</dbReference>
<dbReference type="PROSITE" id="PS50932">
    <property type="entry name" value="HTH_LACI_2"/>
    <property type="match status" value="1"/>
</dbReference>
<protein>
    <submittedName>
        <fullName evidence="6">Transcriptional regulator, LacI family</fullName>
    </submittedName>
</protein>
<dbReference type="GO" id="GO:0000976">
    <property type="term" value="F:transcription cis-regulatory region binding"/>
    <property type="evidence" value="ECO:0007669"/>
    <property type="project" value="TreeGrafter"/>
</dbReference>
<evidence type="ECO:0000256" key="1">
    <source>
        <dbReference type="ARBA" id="ARBA00022491"/>
    </source>
</evidence>
<dbReference type="SUPFAM" id="SSF53822">
    <property type="entry name" value="Periplasmic binding protein-like I"/>
    <property type="match status" value="1"/>
</dbReference>
<organism evidence="6 7">
    <name type="scientific">Consotaella salsifontis</name>
    <dbReference type="NCBI Taxonomy" id="1365950"/>
    <lineage>
        <taxon>Bacteria</taxon>
        <taxon>Pseudomonadati</taxon>
        <taxon>Pseudomonadota</taxon>
        <taxon>Alphaproteobacteria</taxon>
        <taxon>Hyphomicrobiales</taxon>
        <taxon>Aurantimonadaceae</taxon>
        <taxon>Consotaella</taxon>
    </lineage>
</organism>